<dbReference type="GO" id="GO:0016705">
    <property type="term" value="F:oxidoreductase activity, acting on paired donors, with incorporation or reduction of molecular oxygen"/>
    <property type="evidence" value="ECO:0007669"/>
    <property type="project" value="InterPro"/>
</dbReference>
<dbReference type="InterPro" id="IPR001128">
    <property type="entry name" value="Cyt_P450"/>
</dbReference>
<dbReference type="Proteomes" id="UP001320420">
    <property type="component" value="Unassembled WGS sequence"/>
</dbReference>
<evidence type="ECO:0000256" key="6">
    <source>
        <dbReference type="ARBA" id="ARBA00023004"/>
    </source>
</evidence>
<evidence type="ECO:0000256" key="3">
    <source>
        <dbReference type="ARBA" id="ARBA00022617"/>
    </source>
</evidence>
<evidence type="ECO:0000256" key="2">
    <source>
        <dbReference type="ARBA" id="ARBA00010617"/>
    </source>
</evidence>
<name>A0AAN9YN22_9PEZI</name>
<keyword evidence="4" id="KW-0479">Metal-binding</keyword>
<sequence length="314" mass="35066">MDRGTVIILPTEQMKIVGRLPEDRLDIFGTLQEQIQAKYTVRDQRVVLDPYHRYLIPSQLTRELDALTGPMVTELEDGFKSAWGADSVWKDVTIWQGCFHVVARAANSALCGNDEKYIASLEGQSVALFGGAMFISITPRFLRPITGYLVKLWCAYYARQFAKICAPYIEARIRETTQAKPRVEGSRKPVKDALQLIIDEAISRDDDTQLSASLISDRLLITNNVSLHSTTLTLFNLISSLITSDPSLGYIEALRDECDQALSDAGGSWNLEAIRKLRLVDSAIRESMRVAPFASVAMARTVSYPFFGVLEYCA</sequence>
<comment type="similarity">
    <text evidence="2">Belongs to the cytochrome P450 family.</text>
</comment>
<keyword evidence="3" id="KW-0349">Heme</keyword>
<dbReference type="InterPro" id="IPR036396">
    <property type="entry name" value="Cyt_P450_sf"/>
</dbReference>
<dbReference type="GO" id="GO:0005506">
    <property type="term" value="F:iron ion binding"/>
    <property type="evidence" value="ECO:0007669"/>
    <property type="project" value="InterPro"/>
</dbReference>
<dbReference type="EMBL" id="JAKJXP020000043">
    <property type="protein sequence ID" value="KAK7751968.1"/>
    <property type="molecule type" value="Genomic_DNA"/>
</dbReference>
<dbReference type="CDD" id="cd11041">
    <property type="entry name" value="CYP503A1-like"/>
    <property type="match status" value="1"/>
</dbReference>
<evidence type="ECO:0000256" key="1">
    <source>
        <dbReference type="ARBA" id="ARBA00001971"/>
    </source>
</evidence>
<evidence type="ECO:0000256" key="4">
    <source>
        <dbReference type="ARBA" id="ARBA00022723"/>
    </source>
</evidence>
<dbReference type="SUPFAM" id="SSF48264">
    <property type="entry name" value="Cytochrome P450"/>
    <property type="match status" value="1"/>
</dbReference>
<evidence type="ECO:0000256" key="7">
    <source>
        <dbReference type="ARBA" id="ARBA00023033"/>
    </source>
</evidence>
<keyword evidence="5" id="KW-0560">Oxidoreductase</keyword>
<evidence type="ECO:0000313" key="8">
    <source>
        <dbReference type="EMBL" id="KAK7751968.1"/>
    </source>
</evidence>
<accession>A0AAN9YN22</accession>
<dbReference type="AlphaFoldDB" id="A0AAN9YN22"/>
<evidence type="ECO:0008006" key="10">
    <source>
        <dbReference type="Google" id="ProtNLM"/>
    </source>
</evidence>
<protein>
    <recommendedName>
        <fullName evidence="10">Cytochrome P450</fullName>
    </recommendedName>
</protein>
<keyword evidence="6" id="KW-0408">Iron</keyword>
<dbReference type="Gene3D" id="1.10.630.10">
    <property type="entry name" value="Cytochrome P450"/>
    <property type="match status" value="1"/>
</dbReference>
<evidence type="ECO:0000313" key="9">
    <source>
        <dbReference type="Proteomes" id="UP001320420"/>
    </source>
</evidence>
<dbReference type="Pfam" id="PF00067">
    <property type="entry name" value="p450"/>
    <property type="match status" value="1"/>
</dbReference>
<organism evidence="8 9">
    <name type="scientific">Diatrype stigma</name>
    <dbReference type="NCBI Taxonomy" id="117547"/>
    <lineage>
        <taxon>Eukaryota</taxon>
        <taxon>Fungi</taxon>
        <taxon>Dikarya</taxon>
        <taxon>Ascomycota</taxon>
        <taxon>Pezizomycotina</taxon>
        <taxon>Sordariomycetes</taxon>
        <taxon>Xylariomycetidae</taxon>
        <taxon>Xylariales</taxon>
        <taxon>Diatrypaceae</taxon>
        <taxon>Diatrype</taxon>
    </lineage>
</organism>
<dbReference type="PANTHER" id="PTHR46206:SF1">
    <property type="entry name" value="P450, PUTATIVE (EUROFUNG)-RELATED"/>
    <property type="match status" value="1"/>
</dbReference>
<keyword evidence="7" id="KW-0503">Monooxygenase</keyword>
<dbReference type="GO" id="GO:0020037">
    <property type="term" value="F:heme binding"/>
    <property type="evidence" value="ECO:0007669"/>
    <property type="project" value="InterPro"/>
</dbReference>
<comment type="cofactor">
    <cofactor evidence="1">
        <name>heme</name>
        <dbReference type="ChEBI" id="CHEBI:30413"/>
    </cofactor>
</comment>
<keyword evidence="9" id="KW-1185">Reference proteome</keyword>
<gene>
    <name evidence="8" type="ORF">SLS62_006111</name>
</gene>
<dbReference type="GO" id="GO:0004497">
    <property type="term" value="F:monooxygenase activity"/>
    <property type="evidence" value="ECO:0007669"/>
    <property type="project" value="UniProtKB-KW"/>
</dbReference>
<proteinExistence type="inferred from homology"/>
<reference evidence="8 9" key="1">
    <citation type="submission" date="2024-02" db="EMBL/GenBank/DDBJ databases">
        <title>De novo assembly and annotation of 12 fungi associated with fruit tree decline syndrome in Ontario, Canada.</title>
        <authorList>
            <person name="Sulman M."/>
            <person name="Ellouze W."/>
            <person name="Ilyukhin E."/>
        </authorList>
    </citation>
    <scope>NUCLEOTIDE SEQUENCE [LARGE SCALE GENOMIC DNA]</scope>
    <source>
        <strain evidence="8 9">M11/M66-122</strain>
    </source>
</reference>
<dbReference type="PANTHER" id="PTHR46206">
    <property type="entry name" value="CYTOCHROME P450"/>
    <property type="match status" value="1"/>
</dbReference>
<comment type="caution">
    <text evidence="8">The sequence shown here is derived from an EMBL/GenBank/DDBJ whole genome shotgun (WGS) entry which is preliminary data.</text>
</comment>
<evidence type="ECO:0000256" key="5">
    <source>
        <dbReference type="ARBA" id="ARBA00023002"/>
    </source>
</evidence>